<dbReference type="OrthoDB" id="4207594at2759"/>
<dbReference type="AlphaFoldDB" id="A0A4P9ZCT4"/>
<dbReference type="EMBL" id="ML004453">
    <property type="protein sequence ID" value="RKP30705.1"/>
    <property type="molecule type" value="Genomic_DNA"/>
</dbReference>
<dbReference type="GO" id="GO:0000398">
    <property type="term" value="P:mRNA splicing, via spliceosome"/>
    <property type="evidence" value="ECO:0007669"/>
    <property type="project" value="TreeGrafter"/>
</dbReference>
<comment type="subcellular location">
    <subcellularLocation>
        <location evidence="1">Nucleus</location>
    </subcellularLocation>
</comment>
<keyword evidence="4" id="KW-0687">Ribonucleoprotein</keyword>
<dbReference type="PROSITE" id="PS50102">
    <property type="entry name" value="RRM"/>
    <property type="match status" value="1"/>
</dbReference>
<organism evidence="8 9">
    <name type="scientific">Metschnikowia bicuspidata</name>
    <dbReference type="NCBI Taxonomy" id="27322"/>
    <lineage>
        <taxon>Eukaryota</taxon>
        <taxon>Fungi</taxon>
        <taxon>Dikarya</taxon>
        <taxon>Ascomycota</taxon>
        <taxon>Saccharomycotina</taxon>
        <taxon>Pichiomycetes</taxon>
        <taxon>Metschnikowiaceae</taxon>
        <taxon>Metschnikowia</taxon>
    </lineage>
</organism>
<dbReference type="Gene3D" id="3.30.70.330">
    <property type="match status" value="1"/>
</dbReference>
<dbReference type="InterPro" id="IPR012677">
    <property type="entry name" value="Nucleotide-bd_a/b_plait_sf"/>
</dbReference>
<reference evidence="9" key="1">
    <citation type="journal article" date="2018" name="Nat. Microbiol.">
        <title>Leveraging single-cell genomics to expand the fungal tree of life.</title>
        <authorList>
            <person name="Ahrendt S.R."/>
            <person name="Quandt C.A."/>
            <person name="Ciobanu D."/>
            <person name="Clum A."/>
            <person name="Salamov A."/>
            <person name="Andreopoulos B."/>
            <person name="Cheng J.F."/>
            <person name="Woyke T."/>
            <person name="Pelin A."/>
            <person name="Henrissat B."/>
            <person name="Reynolds N.K."/>
            <person name="Benny G.L."/>
            <person name="Smith M.E."/>
            <person name="James T.Y."/>
            <person name="Grigoriev I.V."/>
        </authorList>
    </citation>
    <scope>NUCLEOTIDE SEQUENCE [LARGE SCALE GENOMIC DNA]</scope>
    <source>
        <strain evidence="9">Baker2002</strain>
    </source>
</reference>
<keyword evidence="2 5" id="KW-0694">RNA-binding</keyword>
<protein>
    <recommendedName>
        <fullName evidence="7">RRM domain-containing protein</fullName>
    </recommendedName>
</protein>
<evidence type="ECO:0000256" key="1">
    <source>
        <dbReference type="ARBA" id="ARBA00004123"/>
    </source>
</evidence>
<dbReference type="InterPro" id="IPR000504">
    <property type="entry name" value="RRM_dom"/>
</dbReference>
<evidence type="ECO:0000256" key="3">
    <source>
        <dbReference type="ARBA" id="ARBA00023242"/>
    </source>
</evidence>
<evidence type="ECO:0000259" key="7">
    <source>
        <dbReference type="PROSITE" id="PS50102"/>
    </source>
</evidence>
<dbReference type="Pfam" id="PF12220">
    <property type="entry name" value="U1snRNP70_N"/>
    <property type="match status" value="1"/>
</dbReference>
<feature type="compositionally biased region" description="Polar residues" evidence="6">
    <location>
        <begin position="315"/>
        <end position="328"/>
    </location>
</feature>
<dbReference type="GO" id="GO:0003729">
    <property type="term" value="F:mRNA binding"/>
    <property type="evidence" value="ECO:0007669"/>
    <property type="project" value="TreeGrafter"/>
</dbReference>
<evidence type="ECO:0000313" key="9">
    <source>
        <dbReference type="Proteomes" id="UP000268321"/>
    </source>
</evidence>
<dbReference type="InterPro" id="IPR051183">
    <property type="entry name" value="U1_U11-U12_snRNP_70-35kDa"/>
</dbReference>
<dbReference type="SMART" id="SM00360">
    <property type="entry name" value="RRM"/>
    <property type="match status" value="1"/>
</dbReference>
<dbReference type="PANTHER" id="PTHR13952:SF5">
    <property type="entry name" value="U1 SMALL NUCLEAR RIBONUCLEOPROTEIN 70 KDA"/>
    <property type="match status" value="1"/>
</dbReference>
<dbReference type="Pfam" id="PF00076">
    <property type="entry name" value="RRM_1"/>
    <property type="match status" value="1"/>
</dbReference>
<evidence type="ECO:0000256" key="5">
    <source>
        <dbReference type="PROSITE-ProRule" id="PRU00176"/>
    </source>
</evidence>
<evidence type="ECO:0000256" key="4">
    <source>
        <dbReference type="ARBA" id="ARBA00023274"/>
    </source>
</evidence>
<keyword evidence="3" id="KW-0539">Nucleus</keyword>
<feature type="region of interest" description="Disordered" evidence="6">
    <location>
        <begin position="289"/>
        <end position="328"/>
    </location>
</feature>
<gene>
    <name evidence="8" type="ORF">METBISCDRAFT_15599</name>
</gene>
<feature type="compositionally biased region" description="Polar residues" evidence="6">
    <location>
        <begin position="229"/>
        <end position="239"/>
    </location>
</feature>
<dbReference type="SUPFAM" id="SSF54928">
    <property type="entry name" value="RNA-binding domain, RBD"/>
    <property type="match status" value="1"/>
</dbReference>
<dbReference type="Proteomes" id="UP000268321">
    <property type="component" value="Unassembled WGS sequence"/>
</dbReference>
<dbReference type="GO" id="GO:0030619">
    <property type="term" value="F:U1 snRNA binding"/>
    <property type="evidence" value="ECO:0007669"/>
    <property type="project" value="TreeGrafter"/>
</dbReference>
<dbReference type="GO" id="GO:0071004">
    <property type="term" value="C:U2-type prespliceosome"/>
    <property type="evidence" value="ECO:0007669"/>
    <property type="project" value="TreeGrafter"/>
</dbReference>
<keyword evidence="9" id="KW-1185">Reference proteome</keyword>
<accession>A0A4P9ZCT4</accession>
<feature type="domain" description="RRM" evidence="7">
    <location>
        <begin position="103"/>
        <end position="188"/>
    </location>
</feature>
<dbReference type="GO" id="GO:0005685">
    <property type="term" value="C:U1 snRNP"/>
    <property type="evidence" value="ECO:0007669"/>
    <property type="project" value="TreeGrafter"/>
</dbReference>
<proteinExistence type="predicted"/>
<name>A0A4P9ZCT4_9ASCO</name>
<sequence length="328" mass="37133">QLTEGDKYPPKIQKLFAPKLPFLYKEPIGYYPEERRTASITPLQERKALIARYKEQYAKKQPSGLLQAQALPETLRQSKERQLREWQDTEGFNQNKFLKNPYCTVFVARLHYSATELDVSKTFTHYGSIESVRVARDKETGHSRGYAFVVFEDEADAKRCIRELAPTGVVVKTDSQASRRVLVDMERGRLVRNWLPRRLGGGLGGRHYSQPSTSHLHAASAAASGRRPNLSSNPYQQANRAPRMQKRPGTDRSGPNKRHASEDAHWDSAPVSGHGNYYKAPEVLSYTPAASTHSVQSVRGAETSVRNRYAKYQNMGDSRSANGNERRR</sequence>
<dbReference type="InterPro" id="IPR035979">
    <property type="entry name" value="RBD_domain_sf"/>
</dbReference>
<evidence type="ECO:0000256" key="6">
    <source>
        <dbReference type="SAM" id="MobiDB-lite"/>
    </source>
</evidence>
<feature type="region of interest" description="Disordered" evidence="6">
    <location>
        <begin position="201"/>
        <end position="273"/>
    </location>
</feature>
<dbReference type="PANTHER" id="PTHR13952">
    <property type="entry name" value="U1 SMALL NUCLEAR RIBONUCLEOPROTEIN 70 KD"/>
    <property type="match status" value="1"/>
</dbReference>
<dbReference type="InterPro" id="IPR022023">
    <property type="entry name" value="U1snRNP70_N"/>
</dbReference>
<evidence type="ECO:0000313" key="8">
    <source>
        <dbReference type="EMBL" id="RKP30705.1"/>
    </source>
</evidence>
<dbReference type="GO" id="GO:0071011">
    <property type="term" value="C:precatalytic spliceosome"/>
    <property type="evidence" value="ECO:0007669"/>
    <property type="project" value="TreeGrafter"/>
</dbReference>
<feature type="non-terminal residue" evidence="8">
    <location>
        <position position="1"/>
    </location>
</feature>
<evidence type="ECO:0000256" key="2">
    <source>
        <dbReference type="ARBA" id="ARBA00022884"/>
    </source>
</evidence>